<sequence>MNCKNCEFPLSSNDKFCSNCGAKVITNRITLGYIASEVYEGFLSIDSSKPIRTFLGLFSKPEVVIGSYIDGTRKKYINAFGYFTIAVTLSSFFWFVFSNFFPASLESLGSLMAKQNPNDPDVSENVLQATIEYQTLISFASIPLLALISRIVFLKNKKYNFAEHLLINMYAYSHGTIVMTLIYFLTIPFKGLFAIIAIVSVPAIILYYSFVLKRLYSLSIIKTILKTLLFIPIMLLFYLAIIICIGIYMFLTGSLQPS</sequence>
<gene>
    <name evidence="2" type="ORF">SAMN05421855_103218</name>
</gene>
<evidence type="ECO:0000313" key="2">
    <source>
        <dbReference type="EMBL" id="SDE89112.1"/>
    </source>
</evidence>
<keyword evidence="1" id="KW-0812">Transmembrane</keyword>
<feature type="transmembrane region" description="Helical" evidence="1">
    <location>
        <begin position="191"/>
        <end position="212"/>
    </location>
</feature>
<dbReference type="OrthoDB" id="1143019at2"/>
<dbReference type="Proteomes" id="UP000199321">
    <property type="component" value="Unassembled WGS sequence"/>
</dbReference>
<proteinExistence type="predicted"/>
<dbReference type="AlphaFoldDB" id="A0A1G7GLV9"/>
<dbReference type="Pfam" id="PF12412">
    <property type="entry name" value="DUF3667"/>
    <property type="match status" value="1"/>
</dbReference>
<evidence type="ECO:0000256" key="1">
    <source>
        <dbReference type="SAM" id="Phobius"/>
    </source>
</evidence>
<dbReference type="RefSeq" id="WP_093144297.1">
    <property type="nucleotide sequence ID" value="NZ_BMWO01000003.1"/>
</dbReference>
<feature type="transmembrane region" description="Helical" evidence="1">
    <location>
        <begin position="165"/>
        <end position="185"/>
    </location>
</feature>
<feature type="transmembrane region" description="Helical" evidence="1">
    <location>
        <begin position="133"/>
        <end position="153"/>
    </location>
</feature>
<keyword evidence="3" id="KW-1185">Reference proteome</keyword>
<protein>
    <recommendedName>
        <fullName evidence="4">Zinc-ribbon domain-containing protein</fullName>
    </recommendedName>
</protein>
<dbReference type="InterPro" id="IPR022134">
    <property type="entry name" value="DUF3667"/>
</dbReference>
<keyword evidence="1" id="KW-0472">Membrane</keyword>
<feature type="transmembrane region" description="Helical" evidence="1">
    <location>
        <begin position="76"/>
        <end position="97"/>
    </location>
</feature>
<evidence type="ECO:0000313" key="3">
    <source>
        <dbReference type="Proteomes" id="UP000199321"/>
    </source>
</evidence>
<keyword evidence="1" id="KW-1133">Transmembrane helix</keyword>
<name>A0A1G7GLV9_9FLAO</name>
<organism evidence="2 3">
    <name type="scientific">Ulvibacter litoralis</name>
    <dbReference type="NCBI Taxonomy" id="227084"/>
    <lineage>
        <taxon>Bacteria</taxon>
        <taxon>Pseudomonadati</taxon>
        <taxon>Bacteroidota</taxon>
        <taxon>Flavobacteriia</taxon>
        <taxon>Flavobacteriales</taxon>
        <taxon>Flavobacteriaceae</taxon>
        <taxon>Ulvibacter</taxon>
    </lineage>
</organism>
<reference evidence="2 3" key="1">
    <citation type="submission" date="2016-10" db="EMBL/GenBank/DDBJ databases">
        <authorList>
            <person name="de Groot N.N."/>
        </authorList>
    </citation>
    <scope>NUCLEOTIDE SEQUENCE [LARGE SCALE GENOMIC DNA]</scope>
    <source>
        <strain evidence="2 3">DSM 16195</strain>
    </source>
</reference>
<evidence type="ECO:0008006" key="4">
    <source>
        <dbReference type="Google" id="ProtNLM"/>
    </source>
</evidence>
<accession>A0A1G7GLV9</accession>
<dbReference type="STRING" id="227084.SAMN05421855_103218"/>
<dbReference type="EMBL" id="FNBA01000003">
    <property type="protein sequence ID" value="SDE89112.1"/>
    <property type="molecule type" value="Genomic_DNA"/>
</dbReference>
<feature type="transmembrane region" description="Helical" evidence="1">
    <location>
        <begin position="224"/>
        <end position="251"/>
    </location>
</feature>